<feature type="chain" id="PRO_5032525687" evidence="2">
    <location>
        <begin position="22"/>
        <end position="242"/>
    </location>
</feature>
<organism evidence="3 4">
    <name type="scientific">Monilinia vaccinii-corymbosi</name>
    <dbReference type="NCBI Taxonomy" id="61207"/>
    <lineage>
        <taxon>Eukaryota</taxon>
        <taxon>Fungi</taxon>
        <taxon>Dikarya</taxon>
        <taxon>Ascomycota</taxon>
        <taxon>Pezizomycotina</taxon>
        <taxon>Leotiomycetes</taxon>
        <taxon>Helotiales</taxon>
        <taxon>Sclerotiniaceae</taxon>
        <taxon>Monilinia</taxon>
    </lineage>
</organism>
<protein>
    <submittedName>
        <fullName evidence="3">Uncharacterized protein</fullName>
    </submittedName>
</protein>
<feature type="compositionally biased region" description="Low complexity" evidence="1">
    <location>
        <begin position="110"/>
        <end position="120"/>
    </location>
</feature>
<dbReference type="Proteomes" id="UP000672032">
    <property type="component" value="Chromosome 7"/>
</dbReference>
<dbReference type="EMBL" id="CP063411">
    <property type="protein sequence ID" value="QSZ36601.1"/>
    <property type="molecule type" value="Genomic_DNA"/>
</dbReference>
<feature type="compositionally biased region" description="Polar residues" evidence="1">
    <location>
        <begin position="100"/>
        <end position="109"/>
    </location>
</feature>
<evidence type="ECO:0000313" key="3">
    <source>
        <dbReference type="EMBL" id="QSZ36601.1"/>
    </source>
</evidence>
<sequence>MIQRLVFTATLALAFVFEVSATPCVSTGVLLSGQTACPASPEETPYLAGVLPTSIPHPHTTSTIYGTNTRTDELGSVVTETTILSTTICPFTATEGRATPSPSSGHFDSTTNTHMTTTGTKSAPKTYRTVTLSGERTPRAAESSSAAFSPQTSVPPTATTPPMHPTPTTFPPTYATPSFLTKPTSTLTNCTTSRNHTNPNIATQRPTEIFTYAAPSAYTPTGISDASAYTAFPDADSGVSRG</sequence>
<dbReference type="AlphaFoldDB" id="A0A8A3PNZ6"/>
<name>A0A8A3PNZ6_9HELO</name>
<accession>A0A8A3PNZ6</accession>
<dbReference type="OrthoDB" id="3559837at2759"/>
<feature type="signal peptide" evidence="2">
    <location>
        <begin position="1"/>
        <end position="21"/>
    </location>
</feature>
<reference evidence="3" key="1">
    <citation type="submission" date="2020-10" db="EMBL/GenBank/DDBJ databases">
        <title>Genome Sequence of Monilinia vaccinii-corymbosi Sheds Light on Mummy Berry Disease Infection of Blueberry and Mating Type.</title>
        <authorList>
            <person name="Yow A.G."/>
            <person name="Zhang Y."/>
            <person name="Bansal K."/>
            <person name="Eacker S.M."/>
            <person name="Sullivan S."/>
            <person name="Liachko I."/>
            <person name="Cubeta M.A."/>
            <person name="Rollins J.A."/>
            <person name="Ashrafi H."/>
        </authorList>
    </citation>
    <scope>NUCLEOTIDE SEQUENCE</scope>
    <source>
        <strain evidence="3">RL-1</strain>
    </source>
</reference>
<feature type="compositionally biased region" description="Pro residues" evidence="1">
    <location>
        <begin position="158"/>
        <end position="170"/>
    </location>
</feature>
<feature type="region of interest" description="Disordered" evidence="1">
    <location>
        <begin position="94"/>
        <end position="178"/>
    </location>
</feature>
<feature type="compositionally biased region" description="Polar residues" evidence="1">
    <location>
        <begin position="142"/>
        <end position="154"/>
    </location>
</feature>
<evidence type="ECO:0000256" key="2">
    <source>
        <dbReference type="SAM" id="SignalP"/>
    </source>
</evidence>
<keyword evidence="2" id="KW-0732">Signal</keyword>
<keyword evidence="4" id="KW-1185">Reference proteome</keyword>
<proteinExistence type="predicted"/>
<evidence type="ECO:0000313" key="4">
    <source>
        <dbReference type="Proteomes" id="UP000672032"/>
    </source>
</evidence>
<evidence type="ECO:0000256" key="1">
    <source>
        <dbReference type="SAM" id="MobiDB-lite"/>
    </source>
</evidence>
<gene>
    <name evidence="3" type="ORF">DSL72_006481</name>
</gene>